<keyword evidence="4" id="KW-0811">Translocation</keyword>
<dbReference type="Pfam" id="PF04695">
    <property type="entry name" value="Pex14_N"/>
    <property type="match status" value="1"/>
</dbReference>
<dbReference type="STRING" id="1408157.A0A1J7JCH8"/>
<evidence type="ECO:0000256" key="4">
    <source>
        <dbReference type="ARBA" id="ARBA00023010"/>
    </source>
</evidence>
<dbReference type="Gene3D" id="1.10.10.10">
    <property type="entry name" value="Winged helix-like DNA-binding domain superfamily/Winged helix DNA-binding domain"/>
    <property type="match status" value="1"/>
</dbReference>
<keyword evidence="6 10" id="KW-0576">Peroxisome</keyword>
<evidence type="ECO:0000313" key="14">
    <source>
        <dbReference type="Proteomes" id="UP000182658"/>
    </source>
</evidence>
<evidence type="ECO:0000256" key="2">
    <source>
        <dbReference type="ARBA" id="ARBA00022448"/>
    </source>
</evidence>
<evidence type="ECO:0000256" key="6">
    <source>
        <dbReference type="ARBA" id="ARBA00023140"/>
    </source>
</evidence>
<dbReference type="Proteomes" id="UP000182658">
    <property type="component" value="Unassembled WGS sequence"/>
</dbReference>
<evidence type="ECO:0000259" key="12">
    <source>
        <dbReference type="Pfam" id="PF04695"/>
    </source>
</evidence>
<keyword evidence="5 10" id="KW-0472">Membrane</keyword>
<reference evidence="13 14" key="1">
    <citation type="submission" date="2016-10" db="EMBL/GenBank/DDBJ databases">
        <title>Draft genome sequence of Coniochaeta ligniaria NRRL30616, a lignocellulolytic fungus for bioabatement of inhibitors in plant biomass hydrolysates.</title>
        <authorList>
            <consortium name="DOE Joint Genome Institute"/>
            <person name="Jimenez D.J."/>
            <person name="Hector R.E."/>
            <person name="Riley R."/>
            <person name="Sun H."/>
            <person name="Grigoriev I.V."/>
            <person name="Van Elsas J.D."/>
            <person name="Nichols N.N."/>
        </authorList>
    </citation>
    <scope>NUCLEOTIDE SEQUENCE [LARGE SCALE GENOMIC DNA]</scope>
    <source>
        <strain evidence="13 14">NRRL 30616</strain>
    </source>
</reference>
<feature type="compositionally biased region" description="Polar residues" evidence="11">
    <location>
        <begin position="288"/>
        <end position="298"/>
    </location>
</feature>
<feature type="compositionally biased region" description="Low complexity" evidence="11">
    <location>
        <begin position="250"/>
        <end position="262"/>
    </location>
</feature>
<organism evidence="13 14">
    <name type="scientific">Coniochaeta ligniaria NRRL 30616</name>
    <dbReference type="NCBI Taxonomy" id="1408157"/>
    <lineage>
        <taxon>Eukaryota</taxon>
        <taxon>Fungi</taxon>
        <taxon>Dikarya</taxon>
        <taxon>Ascomycota</taxon>
        <taxon>Pezizomycotina</taxon>
        <taxon>Sordariomycetes</taxon>
        <taxon>Sordariomycetidae</taxon>
        <taxon>Coniochaetales</taxon>
        <taxon>Coniochaetaceae</taxon>
        <taxon>Coniochaeta</taxon>
    </lineage>
</organism>
<feature type="compositionally biased region" description="Low complexity" evidence="11">
    <location>
        <begin position="340"/>
        <end position="358"/>
    </location>
</feature>
<comment type="subcellular location">
    <subcellularLocation>
        <location evidence="9 10">Peroxisome membrane</location>
    </subcellularLocation>
</comment>
<evidence type="ECO:0000256" key="3">
    <source>
        <dbReference type="ARBA" id="ARBA00022927"/>
    </source>
</evidence>
<dbReference type="PANTHER" id="PTHR23058:SF0">
    <property type="entry name" value="PEROXISOMAL MEMBRANE PROTEIN PEX14"/>
    <property type="match status" value="1"/>
</dbReference>
<dbReference type="AlphaFoldDB" id="A0A1J7JCH8"/>
<dbReference type="OrthoDB" id="5549158at2759"/>
<accession>A0A1J7JCH8</accession>
<dbReference type="InParanoid" id="A0A1J7JCH8"/>
<evidence type="ECO:0000256" key="10">
    <source>
        <dbReference type="RuleBase" id="RU367032"/>
    </source>
</evidence>
<feature type="region of interest" description="Disordered" evidence="11">
    <location>
        <begin position="244"/>
        <end position="375"/>
    </location>
</feature>
<dbReference type="FunFam" id="1.10.10.10:FF:000489">
    <property type="entry name" value="Putative peroxisomal membrane anchor protein"/>
    <property type="match status" value="1"/>
</dbReference>
<evidence type="ECO:0000256" key="11">
    <source>
        <dbReference type="SAM" id="MobiDB-lite"/>
    </source>
</evidence>
<dbReference type="PANTHER" id="PTHR23058">
    <property type="entry name" value="PEROXISOMAL MEMBRANE PROTEIN PEX14"/>
    <property type="match status" value="1"/>
</dbReference>
<proteinExistence type="inferred from homology"/>
<dbReference type="InterPro" id="IPR025655">
    <property type="entry name" value="PEX14"/>
</dbReference>
<feature type="compositionally biased region" description="Gly residues" evidence="11">
    <location>
        <begin position="359"/>
        <end position="375"/>
    </location>
</feature>
<dbReference type="GO" id="GO:0016560">
    <property type="term" value="P:protein import into peroxisome matrix, docking"/>
    <property type="evidence" value="ECO:0007669"/>
    <property type="project" value="UniProtKB-UniRule"/>
</dbReference>
<gene>
    <name evidence="13" type="ORF">CONLIGDRAFT_87427</name>
</gene>
<keyword evidence="3 10" id="KW-0653">Protein transport</keyword>
<dbReference type="InterPro" id="IPR006785">
    <property type="entry name" value="Pex14_N"/>
</dbReference>
<protein>
    <recommendedName>
        <fullName evidence="7 10">Peroxisomal membrane protein PEX14</fullName>
    </recommendedName>
    <alternativeName>
        <fullName evidence="8 10">Peroxin-14</fullName>
    </alternativeName>
</protein>
<keyword evidence="2 10" id="KW-0813">Transport</keyword>
<keyword evidence="14" id="KW-1185">Reference proteome</keyword>
<name>A0A1J7JCH8_9PEZI</name>
<dbReference type="GO" id="GO:1990429">
    <property type="term" value="C:peroxisomal importomer complex"/>
    <property type="evidence" value="ECO:0007669"/>
    <property type="project" value="TreeGrafter"/>
</dbReference>
<evidence type="ECO:0000256" key="8">
    <source>
        <dbReference type="ARBA" id="ARBA00029691"/>
    </source>
</evidence>
<dbReference type="InterPro" id="IPR036388">
    <property type="entry name" value="WH-like_DNA-bd_sf"/>
</dbReference>
<sequence>MAIREDVVASAAKFLQDPSVASSPVENRIAFLQAKNLTHEEVNAALARAASESGTAPPSYAAPPQQAVAHQGQPYYGQYPQQYPPYAWQPPPQEVPRRDWRDWFIMATVVSGLSYGLYSLGKRYVYPLVAPPTPERLEQDKKSIDEQFEKAFSLVEQLAKDTEALKGAEQQRTERLDTALSELETVITELKSSNRRREDDAQRVRDDVQNLKDAIPTALNKQKDATDVRLREVNTELKSLKTLITQRMNPPTAAATPSPSASNYLRPSSGVAAGGSTSPAAIIPAATGSENADANRTNGKAAEEPKKQDYQDYASMLNRSSPFSSGAPPAKASIPAWQMAMAAKKSDSSAASSSPTANGGSGAGEAGGSGSQDNA</sequence>
<evidence type="ECO:0000256" key="9">
    <source>
        <dbReference type="ARBA" id="ARBA00046271"/>
    </source>
</evidence>
<comment type="function">
    <text evidence="10">Component of the PEX13-PEX14 docking complex, a translocon channel that specifically mediates the import of peroxisomal cargo proteins bound to PEX5 receptor. The PEX13-PEX14 docking complex forms a large import pore which can be opened to a diameter of about 9 nm. Mechanistically, PEX5 receptor along with cargo proteins associates with the PEX14 subunit of the PEX13-PEX14 docking complex in the cytosol, leading to the insertion of the receptor into the organelle membrane with the concomitant translocation of the cargo into the peroxisome matrix.</text>
</comment>
<feature type="compositionally biased region" description="Basic and acidic residues" evidence="11">
    <location>
        <begin position="301"/>
        <end position="310"/>
    </location>
</feature>
<dbReference type="GO" id="GO:0005102">
    <property type="term" value="F:signaling receptor binding"/>
    <property type="evidence" value="ECO:0007669"/>
    <property type="project" value="TreeGrafter"/>
</dbReference>
<comment type="similarity">
    <text evidence="1 10">Belongs to the peroxin-14 family.</text>
</comment>
<evidence type="ECO:0000256" key="7">
    <source>
        <dbReference type="ARBA" id="ARBA00029502"/>
    </source>
</evidence>
<evidence type="ECO:0000256" key="5">
    <source>
        <dbReference type="ARBA" id="ARBA00023136"/>
    </source>
</evidence>
<dbReference type="EMBL" id="KV875102">
    <property type="protein sequence ID" value="OIW25290.1"/>
    <property type="molecule type" value="Genomic_DNA"/>
</dbReference>
<evidence type="ECO:0000313" key="13">
    <source>
        <dbReference type="EMBL" id="OIW25290.1"/>
    </source>
</evidence>
<evidence type="ECO:0000256" key="1">
    <source>
        <dbReference type="ARBA" id="ARBA00005443"/>
    </source>
</evidence>
<feature type="domain" description="Peroxisome membrane anchor protein Pex14p N-terminal" evidence="12">
    <location>
        <begin position="4"/>
        <end position="48"/>
    </location>
</feature>
<dbReference type="GO" id="GO:0005778">
    <property type="term" value="C:peroxisomal membrane"/>
    <property type="evidence" value="ECO:0007669"/>
    <property type="project" value="UniProtKB-SubCell"/>
</dbReference>